<evidence type="ECO:0000313" key="2">
    <source>
        <dbReference type="Proteomes" id="UP000649289"/>
    </source>
</evidence>
<evidence type="ECO:0008006" key="3">
    <source>
        <dbReference type="Google" id="ProtNLM"/>
    </source>
</evidence>
<dbReference type="Proteomes" id="UP000649289">
    <property type="component" value="Unassembled WGS sequence"/>
</dbReference>
<organism evidence="1 2">
    <name type="scientific">Nocardioides hwasunensis</name>
    <dbReference type="NCBI Taxonomy" id="397258"/>
    <lineage>
        <taxon>Bacteria</taxon>
        <taxon>Bacillati</taxon>
        <taxon>Actinomycetota</taxon>
        <taxon>Actinomycetes</taxon>
        <taxon>Propionibacteriales</taxon>
        <taxon>Nocardioidaceae</taxon>
        <taxon>Nocardioides</taxon>
    </lineage>
</organism>
<accession>A0ABR8MQD3</accession>
<dbReference type="RefSeq" id="WP_191201107.1">
    <property type="nucleotide sequence ID" value="NZ_BAAAPA010000001.1"/>
</dbReference>
<evidence type="ECO:0000313" key="1">
    <source>
        <dbReference type="EMBL" id="MBD3916769.1"/>
    </source>
</evidence>
<name>A0ABR8MQD3_9ACTN</name>
<protein>
    <recommendedName>
        <fullName evidence="3">PE domain-containing protein</fullName>
    </recommendedName>
</protein>
<gene>
    <name evidence="1" type="ORF">IEZ25_19280</name>
</gene>
<keyword evidence="2" id="KW-1185">Reference proteome</keyword>
<dbReference type="EMBL" id="JACXYY010000009">
    <property type="protein sequence ID" value="MBD3916769.1"/>
    <property type="molecule type" value="Genomic_DNA"/>
</dbReference>
<reference evidence="1 2" key="1">
    <citation type="submission" date="2020-09" db="EMBL/GenBank/DDBJ databases">
        <title>novel species in genus Nocardioides.</title>
        <authorList>
            <person name="Zhang G."/>
        </authorList>
    </citation>
    <scope>NUCLEOTIDE SEQUENCE [LARGE SCALE GENOMIC DNA]</scope>
    <source>
        <strain evidence="1 2">19197</strain>
    </source>
</reference>
<comment type="caution">
    <text evidence="1">The sequence shown here is derived from an EMBL/GenBank/DDBJ whole genome shotgun (WGS) entry which is preliminary data.</text>
</comment>
<sequence length="103" mass="10714">MGDPLVWQMETLRRGTTAWESQEELMDATARALGGASSAALPPSVQAAATSFLTGWAGHAGESAEIARGFVGALQATADDYSTSEDAVDRQFSDLGARLGPAR</sequence>
<proteinExistence type="predicted"/>